<accession>A0A9P1N2L2</accession>
<reference evidence="2" key="1">
    <citation type="submission" date="2022-11" db="EMBL/GenBank/DDBJ databases">
        <authorList>
            <person name="Kikuchi T."/>
        </authorList>
    </citation>
    <scope>NUCLEOTIDE SEQUENCE</scope>
    <source>
        <strain evidence="2">PS1010</strain>
    </source>
</reference>
<gene>
    <name evidence="2" type="ORF">CAMP_LOCUS8163</name>
</gene>
<sequence>MTKCILFFTVFYLSVVSILADIAIDIPELTFIAGGNAYFRIGDAKEFKRDIEALKVHQVYRVCDGKNEKICGYWESLENKQKAAKAPVTTKIGDNLVLQNVTVADSGNYSNDGGAIYFVRVVEMPTSND</sequence>
<dbReference type="Proteomes" id="UP001152747">
    <property type="component" value="Unassembled WGS sequence"/>
</dbReference>
<dbReference type="PANTHER" id="PTHR35182">
    <property type="entry name" value="PROTEIN CBG13762"/>
    <property type="match status" value="1"/>
</dbReference>
<name>A0A9P1N2L2_9PELO</name>
<evidence type="ECO:0000256" key="1">
    <source>
        <dbReference type="SAM" id="SignalP"/>
    </source>
</evidence>
<proteinExistence type="predicted"/>
<feature type="signal peptide" evidence="1">
    <location>
        <begin position="1"/>
        <end position="20"/>
    </location>
</feature>
<feature type="chain" id="PRO_5040505837" evidence="1">
    <location>
        <begin position="21"/>
        <end position="129"/>
    </location>
</feature>
<dbReference type="OrthoDB" id="5781203at2759"/>
<evidence type="ECO:0000313" key="2">
    <source>
        <dbReference type="EMBL" id="CAI5445526.1"/>
    </source>
</evidence>
<dbReference type="AlphaFoldDB" id="A0A9P1N2L2"/>
<organism evidence="2 3">
    <name type="scientific">Caenorhabditis angaria</name>
    <dbReference type="NCBI Taxonomy" id="860376"/>
    <lineage>
        <taxon>Eukaryota</taxon>
        <taxon>Metazoa</taxon>
        <taxon>Ecdysozoa</taxon>
        <taxon>Nematoda</taxon>
        <taxon>Chromadorea</taxon>
        <taxon>Rhabditida</taxon>
        <taxon>Rhabditina</taxon>
        <taxon>Rhabditomorpha</taxon>
        <taxon>Rhabditoidea</taxon>
        <taxon>Rhabditidae</taxon>
        <taxon>Peloderinae</taxon>
        <taxon>Caenorhabditis</taxon>
    </lineage>
</organism>
<keyword evidence="3" id="KW-1185">Reference proteome</keyword>
<dbReference type="PANTHER" id="PTHR35182:SF1">
    <property type="entry name" value="COLD-SHOCK PROTEIN-RELATED"/>
    <property type="match status" value="1"/>
</dbReference>
<keyword evidence="1" id="KW-0732">Signal</keyword>
<comment type="caution">
    <text evidence="2">The sequence shown here is derived from an EMBL/GenBank/DDBJ whole genome shotgun (WGS) entry which is preliminary data.</text>
</comment>
<evidence type="ECO:0000313" key="3">
    <source>
        <dbReference type="Proteomes" id="UP001152747"/>
    </source>
</evidence>
<protein>
    <submittedName>
        <fullName evidence="2">Uncharacterized protein</fullName>
    </submittedName>
</protein>
<dbReference type="EMBL" id="CANHGI010000003">
    <property type="protein sequence ID" value="CAI5445526.1"/>
    <property type="molecule type" value="Genomic_DNA"/>
</dbReference>